<keyword evidence="2" id="KW-1185">Reference proteome</keyword>
<sequence length="73" mass="8915">MATIYTTREWNGHGKQNYYWNEYRLEGDTVVKYKCHRQKFFDGNENTWQEDETVVESWGVDDQSIPDWLTQYL</sequence>
<protein>
    <submittedName>
        <fullName evidence="1">Uncharacterized protein</fullName>
    </submittedName>
</protein>
<reference evidence="1 2" key="1">
    <citation type="submission" date="2018-03" db="EMBL/GenBank/DDBJ databases">
        <title>Genomic Encyclopedia of Archaeal and Bacterial Type Strains, Phase II (KMG-II): from individual species to whole genera.</title>
        <authorList>
            <person name="Goeker M."/>
        </authorList>
    </citation>
    <scope>NUCLEOTIDE SEQUENCE [LARGE SCALE GENOMIC DNA]</scope>
    <source>
        <strain evidence="1 2">DSM 45348</strain>
    </source>
</reference>
<name>A0A2T0RNP4_9ACTN</name>
<dbReference type="Proteomes" id="UP000239209">
    <property type="component" value="Unassembled WGS sequence"/>
</dbReference>
<dbReference type="RefSeq" id="WP_106129711.1">
    <property type="nucleotide sequence ID" value="NZ_PVZG01000016.1"/>
</dbReference>
<evidence type="ECO:0000313" key="1">
    <source>
        <dbReference type="EMBL" id="PRY22742.1"/>
    </source>
</evidence>
<dbReference type="OrthoDB" id="2168635at2"/>
<accession>A0A2T0RNP4</accession>
<gene>
    <name evidence="1" type="ORF">CLV70_1161</name>
</gene>
<proteinExistence type="predicted"/>
<dbReference type="AlphaFoldDB" id="A0A2T0RNP4"/>
<dbReference type="EMBL" id="PVZG01000016">
    <property type="protein sequence ID" value="PRY22742.1"/>
    <property type="molecule type" value="Genomic_DNA"/>
</dbReference>
<organism evidence="1 2">
    <name type="scientific">Pseudosporangium ferrugineum</name>
    <dbReference type="NCBI Taxonomy" id="439699"/>
    <lineage>
        <taxon>Bacteria</taxon>
        <taxon>Bacillati</taxon>
        <taxon>Actinomycetota</taxon>
        <taxon>Actinomycetes</taxon>
        <taxon>Micromonosporales</taxon>
        <taxon>Micromonosporaceae</taxon>
        <taxon>Pseudosporangium</taxon>
    </lineage>
</organism>
<comment type="caution">
    <text evidence="1">The sequence shown here is derived from an EMBL/GenBank/DDBJ whole genome shotgun (WGS) entry which is preliminary data.</text>
</comment>
<evidence type="ECO:0000313" key="2">
    <source>
        <dbReference type="Proteomes" id="UP000239209"/>
    </source>
</evidence>